<dbReference type="RefSeq" id="WP_094278474.1">
    <property type="nucleotide sequence ID" value="NZ_NQJF01000008.1"/>
</dbReference>
<accession>A0A235CHR3</accession>
<dbReference type="EMBL" id="NQJF01000008">
    <property type="protein sequence ID" value="OYD23914.1"/>
    <property type="molecule type" value="Genomic_DNA"/>
</dbReference>
<protein>
    <submittedName>
        <fullName evidence="1">Uncharacterized protein</fullName>
    </submittedName>
</protein>
<dbReference type="OrthoDB" id="7067613at2"/>
<proteinExistence type="predicted"/>
<sequence>MEITVKEIDAPQFDYSSEDVVILPHNYQSDEGYEYHSTTISFYKYSRDKLDIKYFTEPEMLVEQRSGDWFGPLLFISSSALLQNPELVSIMCGVIANYVTDFFKSSDKPNIRLKVIHKETKTSKLTEISYEGGLEGLDKLEESINKVVSKSNKDE</sequence>
<evidence type="ECO:0000313" key="3">
    <source>
        <dbReference type="Proteomes" id="UP000243640"/>
    </source>
</evidence>
<evidence type="ECO:0000313" key="1">
    <source>
        <dbReference type="EMBL" id="OYD23914.1"/>
    </source>
</evidence>
<dbReference type="Proteomes" id="UP000243640">
    <property type="component" value="Unassembled WGS sequence"/>
</dbReference>
<reference evidence="2 4" key="2">
    <citation type="submission" date="2019-03" db="EMBL/GenBank/DDBJ databases">
        <title>Genomic Encyclopedia of Archaeal and Bacterial Type Strains, Phase II (KMG-II): from individual species to whole genera.</title>
        <authorList>
            <person name="Goeker M."/>
        </authorList>
    </citation>
    <scope>NUCLEOTIDE SEQUENCE [LARGE SCALE GENOMIC DNA]</scope>
    <source>
        <strain evidence="2 4">DSM 15594</strain>
    </source>
</reference>
<comment type="caution">
    <text evidence="1">The sequence shown here is derived from an EMBL/GenBank/DDBJ whole genome shotgun (WGS) entry which is preliminary data.</text>
</comment>
<dbReference type="AlphaFoldDB" id="A0A235CHR3"/>
<evidence type="ECO:0000313" key="4">
    <source>
        <dbReference type="Proteomes" id="UP000295058"/>
    </source>
</evidence>
<dbReference type="EMBL" id="SODO01000007">
    <property type="protein sequence ID" value="TDW58754.1"/>
    <property type="molecule type" value="Genomic_DNA"/>
</dbReference>
<evidence type="ECO:0000313" key="2">
    <source>
        <dbReference type="EMBL" id="TDW58754.1"/>
    </source>
</evidence>
<gene>
    <name evidence="1" type="ORF">B6S09_10685</name>
    <name evidence="2" type="ORF">LY04_02106</name>
</gene>
<keyword evidence="4" id="KW-1185">Reference proteome</keyword>
<reference evidence="1 3" key="1">
    <citation type="submission" date="2017-08" db="EMBL/GenBank/DDBJ databases">
        <title>Draft Genome Sequence of the Marine Bacterium Oceanimonas baumannii ATCC 700832.</title>
        <authorList>
            <person name="Mcclelland W.D."/>
            <person name="Brennan M.A."/>
            <person name="Trachtenberg A.M."/>
            <person name="Maclea K.S."/>
        </authorList>
    </citation>
    <scope>NUCLEOTIDE SEQUENCE [LARGE SCALE GENOMIC DNA]</scope>
    <source>
        <strain evidence="1 3">ATCC 700832</strain>
    </source>
</reference>
<organism evidence="1 3">
    <name type="scientific">Oceanimonas baumannii</name>
    <dbReference type="NCBI Taxonomy" id="129578"/>
    <lineage>
        <taxon>Bacteria</taxon>
        <taxon>Pseudomonadati</taxon>
        <taxon>Pseudomonadota</taxon>
        <taxon>Gammaproteobacteria</taxon>
        <taxon>Aeromonadales</taxon>
        <taxon>Aeromonadaceae</taxon>
        <taxon>Oceanimonas</taxon>
    </lineage>
</organism>
<name>A0A235CHR3_9GAMM</name>
<dbReference type="Proteomes" id="UP000295058">
    <property type="component" value="Unassembled WGS sequence"/>
</dbReference>